<accession>A0A2U9PAC1</accession>
<dbReference type="AlphaFoldDB" id="A0A2U9PAC1"/>
<dbReference type="KEGG" id="sact:DMT42_30235"/>
<dbReference type="RefSeq" id="WP_110632270.1">
    <property type="nucleotide sequence ID" value="NZ_CP029788.1"/>
</dbReference>
<dbReference type="InterPro" id="IPR000073">
    <property type="entry name" value="AB_hydrolase_1"/>
</dbReference>
<dbReference type="SUPFAM" id="SSF53474">
    <property type="entry name" value="alpha/beta-Hydrolases"/>
    <property type="match status" value="1"/>
</dbReference>
<keyword evidence="4" id="KW-1185">Reference proteome</keyword>
<name>A0A2U9PAC1_STRAS</name>
<dbReference type="Gene3D" id="3.40.50.1820">
    <property type="entry name" value="alpha/beta hydrolase"/>
    <property type="match status" value="1"/>
</dbReference>
<proteinExistence type="predicted"/>
<keyword evidence="3" id="KW-0378">Hydrolase</keyword>
<dbReference type="EMBL" id="CP029788">
    <property type="protein sequence ID" value="AWT46154.1"/>
    <property type="molecule type" value="Genomic_DNA"/>
</dbReference>
<protein>
    <submittedName>
        <fullName evidence="3">Alpha/beta hydrolase</fullName>
    </submittedName>
</protein>
<evidence type="ECO:0000256" key="1">
    <source>
        <dbReference type="SAM" id="MobiDB-lite"/>
    </source>
</evidence>
<gene>
    <name evidence="3" type="ORF">DMT42_30235</name>
</gene>
<feature type="domain" description="AB hydrolase-1" evidence="2">
    <location>
        <begin position="15"/>
        <end position="146"/>
    </location>
</feature>
<dbReference type="OrthoDB" id="3210164at2"/>
<organism evidence="3 4">
    <name type="scientific">Streptomyces actuosus</name>
    <dbReference type="NCBI Taxonomy" id="1885"/>
    <lineage>
        <taxon>Bacteria</taxon>
        <taxon>Bacillati</taxon>
        <taxon>Actinomycetota</taxon>
        <taxon>Actinomycetes</taxon>
        <taxon>Kitasatosporales</taxon>
        <taxon>Streptomycetaceae</taxon>
        <taxon>Streptomyces</taxon>
    </lineage>
</organism>
<dbReference type="GO" id="GO:0016787">
    <property type="term" value="F:hydrolase activity"/>
    <property type="evidence" value="ECO:0007669"/>
    <property type="project" value="UniProtKB-KW"/>
</dbReference>
<dbReference type="Pfam" id="PF00561">
    <property type="entry name" value="Abhydrolase_1"/>
    <property type="match status" value="1"/>
</dbReference>
<dbReference type="Proteomes" id="UP000247634">
    <property type="component" value="Chromosome"/>
</dbReference>
<feature type="region of interest" description="Disordered" evidence="1">
    <location>
        <begin position="162"/>
        <end position="183"/>
    </location>
</feature>
<evidence type="ECO:0000313" key="3">
    <source>
        <dbReference type="EMBL" id="AWT46154.1"/>
    </source>
</evidence>
<evidence type="ECO:0000313" key="4">
    <source>
        <dbReference type="Proteomes" id="UP000247634"/>
    </source>
</evidence>
<evidence type="ECO:0000259" key="2">
    <source>
        <dbReference type="Pfam" id="PF00561"/>
    </source>
</evidence>
<sequence>MTESGPHHDVRGSGPVLLVLPGGAGHPMGLGPFAERLAARFTVVTYDPLGLAHGRLGLPVEDQRVERWSDGARQVLDAVLPDGEQAYVVGFSSGGIAALDLLARHPERLAHVVAHEPPCVAPLPDGALQRGRFQEVVATYRAEGPEAAARGLGAVLEGREPTARPISAGDGEETVTEGRPLGREEELSRPMALFLRHVLGPFTAYVPDRAALAAPHRTARLTLAAGSDSRGHLLYRTAEFLAGWTGGDFAEFPGGHVGAATHAEEFADRLAGLLSLSRPD</sequence>
<reference evidence="3 4" key="1">
    <citation type="submission" date="2018-06" db="EMBL/GenBank/DDBJ databases">
        <title>The complete genome sequence of a nosiheptide producer Streptomyces actuosus ATCC 25421: deducing the ability of producing a new class III lantibiotics.</title>
        <authorList>
            <person name="Liu W."/>
            <person name="Sun F."/>
            <person name="Hu Y."/>
        </authorList>
    </citation>
    <scope>NUCLEOTIDE SEQUENCE [LARGE SCALE GENOMIC DNA]</scope>
    <source>
        <strain evidence="3 4">ATCC 25421</strain>
    </source>
</reference>
<dbReference type="InterPro" id="IPR029058">
    <property type="entry name" value="AB_hydrolase_fold"/>
</dbReference>